<keyword evidence="3" id="KW-0809">Transit peptide</keyword>
<keyword evidence="2" id="KW-0276">Fatty acid metabolism</keyword>
<protein>
    <recommendedName>
        <fullName evidence="6">Enoyl-CoA hydratase domain-containing protein 3, mitochondrial</fullName>
    </recommendedName>
</protein>
<gene>
    <name evidence="7" type="ORF">HBA54_00505</name>
</gene>
<dbReference type="AlphaFoldDB" id="A0A967EUI9"/>
<dbReference type="RefSeq" id="WP_167220356.1">
    <property type="nucleotide sequence ID" value="NZ_JAAQPH010000001.1"/>
</dbReference>
<dbReference type="PANTHER" id="PTHR43602">
    <property type="match status" value="1"/>
</dbReference>
<evidence type="ECO:0000256" key="2">
    <source>
        <dbReference type="ARBA" id="ARBA00022832"/>
    </source>
</evidence>
<dbReference type="PANTHER" id="PTHR43602:SF1">
    <property type="entry name" value="ENOYL-COA HYDRATASE DOMAIN-CONTAINING PROTEIN 3, MITOCHONDRIAL"/>
    <property type="match status" value="1"/>
</dbReference>
<keyword evidence="8" id="KW-1185">Reference proteome</keyword>
<dbReference type="InterPro" id="IPR001753">
    <property type="entry name" value="Enoyl-CoA_hydra/iso"/>
</dbReference>
<comment type="similarity">
    <text evidence="1">Belongs to the enoyl-CoA hydratase/isomerase family.</text>
</comment>
<dbReference type="Gene3D" id="1.10.12.10">
    <property type="entry name" value="Lyase 2-enoyl-coa Hydratase, Chain A, domain 2"/>
    <property type="match status" value="1"/>
</dbReference>
<keyword evidence="7" id="KW-0456">Lyase</keyword>
<dbReference type="Proteomes" id="UP000761264">
    <property type="component" value="Unassembled WGS sequence"/>
</dbReference>
<comment type="function">
    <text evidence="5">May play a role in fatty acid biosynthesis and insulin sensitivity.</text>
</comment>
<proteinExistence type="inferred from homology"/>
<evidence type="ECO:0000313" key="7">
    <source>
        <dbReference type="EMBL" id="NIA67067.1"/>
    </source>
</evidence>
<accession>A0A967EUI9</accession>
<reference evidence="7" key="1">
    <citation type="submission" date="2020-03" db="EMBL/GenBank/DDBJ databases">
        <title>Genome of Pelagibius litoralis DSM 21314T.</title>
        <authorList>
            <person name="Wang G."/>
        </authorList>
    </citation>
    <scope>NUCLEOTIDE SEQUENCE</scope>
    <source>
        <strain evidence="7">DSM 21314</strain>
    </source>
</reference>
<dbReference type="InterPro" id="IPR014748">
    <property type="entry name" value="Enoyl-CoA_hydra_C"/>
</dbReference>
<evidence type="ECO:0000256" key="6">
    <source>
        <dbReference type="ARBA" id="ARBA00040545"/>
    </source>
</evidence>
<dbReference type="EMBL" id="JAAQPH010000001">
    <property type="protein sequence ID" value="NIA67067.1"/>
    <property type="molecule type" value="Genomic_DNA"/>
</dbReference>
<dbReference type="InterPro" id="IPR052377">
    <property type="entry name" value="Mitochondrial_ECH-domain"/>
</dbReference>
<dbReference type="NCBIfam" id="NF006008">
    <property type="entry name" value="PRK08139.1"/>
    <property type="match status" value="1"/>
</dbReference>
<dbReference type="Gene3D" id="3.90.226.10">
    <property type="entry name" value="2-enoyl-CoA Hydratase, Chain A, domain 1"/>
    <property type="match status" value="1"/>
</dbReference>
<dbReference type="GO" id="GO:0016836">
    <property type="term" value="F:hydro-lyase activity"/>
    <property type="evidence" value="ECO:0007669"/>
    <property type="project" value="TreeGrafter"/>
</dbReference>
<dbReference type="CDD" id="cd06558">
    <property type="entry name" value="crotonase-like"/>
    <property type="match status" value="1"/>
</dbReference>
<dbReference type="SUPFAM" id="SSF52096">
    <property type="entry name" value="ClpP/crotonase"/>
    <property type="match status" value="1"/>
</dbReference>
<evidence type="ECO:0000313" key="8">
    <source>
        <dbReference type="Proteomes" id="UP000761264"/>
    </source>
</evidence>
<evidence type="ECO:0000256" key="4">
    <source>
        <dbReference type="ARBA" id="ARBA00023098"/>
    </source>
</evidence>
<dbReference type="GO" id="GO:0006631">
    <property type="term" value="P:fatty acid metabolic process"/>
    <property type="evidence" value="ECO:0007669"/>
    <property type="project" value="UniProtKB-KW"/>
</dbReference>
<dbReference type="InterPro" id="IPR029045">
    <property type="entry name" value="ClpP/crotonase-like_dom_sf"/>
</dbReference>
<name>A0A967EUI9_9PROT</name>
<evidence type="ECO:0000256" key="1">
    <source>
        <dbReference type="ARBA" id="ARBA00005254"/>
    </source>
</evidence>
<sequence length="268" mass="28797">MSAEAASLSEPPLLLRSDNGGIARLTLNRPRQYNALSSDLMAELQDCLDEIAEDRAVRAVVIEGAGKGFCAGHDLKELRGRSGDRSFYQSVFKQCSKLMVSLTTLPQPVIAKVHGIATAAGCQLVATCDLAVAAESARFGTPGVNIGLFCSTPMVALSRAVPRKQAMEMLLTGDMIDAEAAVGLGLINRAVAEEALENETLALAEKVVAKSPLTLKIGKEAFYRQVEYGLVEAYAYASEVMTTNMLARDAEEGIDAFIEKRKPEWQGR</sequence>
<dbReference type="Pfam" id="PF00378">
    <property type="entry name" value="ECH_1"/>
    <property type="match status" value="1"/>
</dbReference>
<evidence type="ECO:0000256" key="5">
    <source>
        <dbReference type="ARBA" id="ARBA00037410"/>
    </source>
</evidence>
<comment type="caution">
    <text evidence="7">The sequence shown here is derived from an EMBL/GenBank/DDBJ whole genome shotgun (WGS) entry which is preliminary data.</text>
</comment>
<organism evidence="7 8">
    <name type="scientific">Pelagibius litoralis</name>
    <dbReference type="NCBI Taxonomy" id="374515"/>
    <lineage>
        <taxon>Bacteria</taxon>
        <taxon>Pseudomonadati</taxon>
        <taxon>Pseudomonadota</taxon>
        <taxon>Alphaproteobacteria</taxon>
        <taxon>Rhodospirillales</taxon>
        <taxon>Rhodovibrionaceae</taxon>
        <taxon>Pelagibius</taxon>
    </lineage>
</organism>
<keyword evidence="4" id="KW-0443">Lipid metabolism</keyword>
<evidence type="ECO:0000256" key="3">
    <source>
        <dbReference type="ARBA" id="ARBA00022946"/>
    </source>
</evidence>